<dbReference type="PANTHER" id="PTHR42718:SF9">
    <property type="entry name" value="MAJOR FACILITATOR SUPERFAMILY MULTIDRUG TRANSPORTER MFSC"/>
    <property type="match status" value="1"/>
</dbReference>
<feature type="transmembrane region" description="Helical" evidence="6">
    <location>
        <begin position="338"/>
        <end position="361"/>
    </location>
</feature>
<keyword evidence="3 6" id="KW-0812">Transmembrane</keyword>
<feature type="domain" description="Major facilitator superfamily (MFS) profile" evidence="7">
    <location>
        <begin position="1"/>
        <end position="481"/>
    </location>
</feature>
<feature type="transmembrane region" description="Helical" evidence="6">
    <location>
        <begin position="310"/>
        <end position="326"/>
    </location>
</feature>
<feature type="transmembrane region" description="Helical" evidence="6">
    <location>
        <begin position="247"/>
        <end position="270"/>
    </location>
</feature>
<dbReference type="PANTHER" id="PTHR42718">
    <property type="entry name" value="MAJOR FACILITATOR SUPERFAMILY MULTIDRUG TRANSPORTER MFSC"/>
    <property type="match status" value="1"/>
</dbReference>
<evidence type="ECO:0000256" key="6">
    <source>
        <dbReference type="SAM" id="Phobius"/>
    </source>
</evidence>
<evidence type="ECO:0000256" key="4">
    <source>
        <dbReference type="ARBA" id="ARBA00022989"/>
    </source>
</evidence>
<feature type="transmembrane region" description="Helical" evidence="6">
    <location>
        <begin position="26"/>
        <end position="44"/>
    </location>
</feature>
<dbReference type="SUPFAM" id="SSF103473">
    <property type="entry name" value="MFS general substrate transporter"/>
    <property type="match status" value="1"/>
</dbReference>
<organism evidence="8 9">
    <name type="scientific">Nitrococcus mobilis Nb-231</name>
    <dbReference type="NCBI Taxonomy" id="314278"/>
    <lineage>
        <taxon>Bacteria</taxon>
        <taxon>Pseudomonadati</taxon>
        <taxon>Pseudomonadota</taxon>
        <taxon>Gammaproteobacteria</taxon>
        <taxon>Chromatiales</taxon>
        <taxon>Ectothiorhodospiraceae</taxon>
        <taxon>Nitrococcus</taxon>
    </lineage>
</organism>
<keyword evidence="2" id="KW-0813">Transport</keyword>
<dbReference type="GO" id="GO:0022857">
    <property type="term" value="F:transmembrane transporter activity"/>
    <property type="evidence" value="ECO:0007669"/>
    <property type="project" value="InterPro"/>
</dbReference>
<feature type="transmembrane region" description="Helical" evidence="6">
    <location>
        <begin position="145"/>
        <end position="166"/>
    </location>
</feature>
<dbReference type="OrthoDB" id="9812221at2"/>
<dbReference type="eggNOG" id="COG2814">
    <property type="taxonomic scope" value="Bacteria"/>
</dbReference>
<evidence type="ECO:0000256" key="3">
    <source>
        <dbReference type="ARBA" id="ARBA00022692"/>
    </source>
</evidence>
<evidence type="ECO:0000313" key="9">
    <source>
        <dbReference type="Proteomes" id="UP000003374"/>
    </source>
</evidence>
<dbReference type="InterPro" id="IPR020846">
    <property type="entry name" value="MFS_dom"/>
</dbReference>
<dbReference type="InterPro" id="IPR036259">
    <property type="entry name" value="MFS_trans_sf"/>
</dbReference>
<feature type="transmembrane region" description="Helical" evidence="6">
    <location>
        <begin position="451"/>
        <end position="477"/>
    </location>
</feature>
<reference evidence="8 9" key="1">
    <citation type="submission" date="2006-02" db="EMBL/GenBank/DDBJ databases">
        <authorList>
            <person name="Waterbury J."/>
            <person name="Ferriera S."/>
            <person name="Johnson J."/>
            <person name="Kravitz S."/>
            <person name="Halpern A."/>
            <person name="Remington K."/>
            <person name="Beeson K."/>
            <person name="Tran B."/>
            <person name="Rogers Y.-H."/>
            <person name="Friedman R."/>
            <person name="Venter J.C."/>
        </authorList>
    </citation>
    <scope>NUCLEOTIDE SEQUENCE [LARGE SCALE GENOMIC DNA]</scope>
    <source>
        <strain evidence="8 9">Nb-231</strain>
    </source>
</reference>
<dbReference type="InterPro" id="IPR011701">
    <property type="entry name" value="MFS"/>
</dbReference>
<dbReference type="Pfam" id="PF07690">
    <property type="entry name" value="MFS_1"/>
    <property type="match status" value="1"/>
</dbReference>
<comment type="subcellular location">
    <subcellularLocation>
        <location evidence="1">Membrane</location>
        <topology evidence="1">Multi-pass membrane protein</topology>
    </subcellularLocation>
</comment>
<evidence type="ECO:0000256" key="5">
    <source>
        <dbReference type="ARBA" id="ARBA00023136"/>
    </source>
</evidence>
<dbReference type="Gene3D" id="1.20.1250.20">
    <property type="entry name" value="MFS general substrate transporter like domains"/>
    <property type="match status" value="1"/>
</dbReference>
<name>A4BVG4_9GAMM</name>
<feature type="transmembrane region" description="Helical" evidence="6">
    <location>
        <begin position="178"/>
        <end position="195"/>
    </location>
</feature>
<evidence type="ECO:0000256" key="2">
    <source>
        <dbReference type="ARBA" id="ARBA00022448"/>
    </source>
</evidence>
<dbReference type="HOGENOM" id="CLU_000960_28_0_6"/>
<gene>
    <name evidence="8" type="ORF">NB231_13656</name>
</gene>
<evidence type="ECO:0000313" key="8">
    <source>
        <dbReference type="EMBL" id="EAR20284.1"/>
    </source>
</evidence>
<protein>
    <submittedName>
        <fullName evidence="8">Efflux pump protein, fatty acid resistance</fullName>
    </submittedName>
</protein>
<dbReference type="EMBL" id="AAOF01000026">
    <property type="protein sequence ID" value="EAR20284.1"/>
    <property type="molecule type" value="Genomic_DNA"/>
</dbReference>
<feature type="transmembrane region" description="Helical" evidence="6">
    <location>
        <begin position="84"/>
        <end position="103"/>
    </location>
</feature>
<comment type="caution">
    <text evidence="8">The sequence shown here is derived from an EMBL/GenBank/DDBJ whole genome shotgun (WGS) entry which is preliminary data.</text>
</comment>
<keyword evidence="5 6" id="KW-0472">Membrane</keyword>
<feature type="transmembrane region" description="Helical" evidence="6">
    <location>
        <begin position="207"/>
        <end position="226"/>
    </location>
</feature>
<feature type="transmembrane region" description="Helical" evidence="6">
    <location>
        <begin position="56"/>
        <end position="78"/>
    </location>
</feature>
<accession>A4BVG4</accession>
<proteinExistence type="predicted"/>
<keyword evidence="4 6" id="KW-1133">Transmembrane helix</keyword>
<feature type="transmembrane region" description="Helical" evidence="6">
    <location>
        <begin position="115"/>
        <end position="133"/>
    </location>
</feature>
<dbReference type="Proteomes" id="UP000003374">
    <property type="component" value="Unassembled WGS sequence"/>
</dbReference>
<dbReference type="AlphaFoldDB" id="A4BVG4"/>
<evidence type="ECO:0000256" key="1">
    <source>
        <dbReference type="ARBA" id="ARBA00004141"/>
    </source>
</evidence>
<keyword evidence="9" id="KW-1185">Reference proteome</keyword>
<sequence length="504" mass="55527">MFNTASYVVLLPHVAGDIEGLLPSFLTWGQTYFMIALALGVPVGRILAGRFGNYRVFIFAFAVYAVASYIGAISQIHFEFVGARILQGFSGGLTIFLGQDMLLSEYPNRLKSLGLAAWGLLTITPFTIGFPVGGWIADELGWRELFYLDVVFSLIVAGFMGSLLYGRGFQYQRTRFDFVGFLLLALILGGTQTLLNMGNDFDWLDSLFLRGVLIVVVVVLPCFIIWEFAERHPILDLRLFADRNFTIGVICLVLGFASIQGLLTLLIVQFQLLMGYSSFLAGMALLPIILLGAPVMAVMHELSKRADARLLACLNFLGFALTLYWIGLYDDPGSFDQIFWPMLLEGLFLGSFFTPLTVLTLHRLSGTQVMRAAELASILRIAAGAFGITYQEVVLFRRVPFHQLHLANHFGGRQFASLDVLGEFSSKLASAGLDAGMVRGKLLALTKQHAAILAMSDAFLLASYLFLGLAALIWLAAPAQLPSHPSQKKEVLEMRAEAFMEEVP</sequence>
<dbReference type="STRING" id="314278.NB231_13656"/>
<dbReference type="PROSITE" id="PS50850">
    <property type="entry name" value="MFS"/>
    <property type="match status" value="1"/>
</dbReference>
<evidence type="ECO:0000259" key="7">
    <source>
        <dbReference type="PROSITE" id="PS50850"/>
    </source>
</evidence>
<dbReference type="GO" id="GO:0016020">
    <property type="term" value="C:membrane"/>
    <property type="evidence" value="ECO:0007669"/>
    <property type="project" value="UniProtKB-SubCell"/>
</dbReference>
<feature type="transmembrane region" description="Helical" evidence="6">
    <location>
        <begin position="276"/>
        <end position="298"/>
    </location>
</feature>